<keyword evidence="2" id="KW-1185">Reference proteome</keyword>
<dbReference type="RefSeq" id="WP_054766371.1">
    <property type="nucleotide sequence ID" value="NZ_CAJFZS010000001.1"/>
</dbReference>
<organism evidence="1 2">
    <name type="scientific">Brevundimonas aurantiaca</name>
    <dbReference type="NCBI Taxonomy" id="74316"/>
    <lineage>
        <taxon>Bacteria</taxon>
        <taxon>Pseudomonadati</taxon>
        <taxon>Pseudomonadota</taxon>
        <taxon>Alphaproteobacteria</taxon>
        <taxon>Caulobacterales</taxon>
        <taxon>Caulobacteraceae</taxon>
        <taxon>Brevundimonas</taxon>
    </lineage>
</organism>
<dbReference type="AlphaFoldDB" id="A0A7W9F771"/>
<protein>
    <submittedName>
        <fullName evidence="1">Uncharacterized protein</fullName>
    </submittedName>
</protein>
<reference evidence="1 2" key="1">
    <citation type="submission" date="2020-08" db="EMBL/GenBank/DDBJ databases">
        <title>Genomic Encyclopedia of Type Strains, Phase IV (KMG-IV): sequencing the most valuable type-strain genomes for metagenomic binning, comparative biology and taxonomic classification.</title>
        <authorList>
            <person name="Goeker M."/>
        </authorList>
    </citation>
    <scope>NUCLEOTIDE SEQUENCE [LARGE SCALE GENOMIC DNA]</scope>
    <source>
        <strain evidence="1 2">DSM 4731</strain>
    </source>
</reference>
<sequence>MTTAASPARPVCYARIILTAAGVQLPRQHFLVAGSTPAQINSVAIGLRDAHDQADNYLNKTVPAAEVPEHVLLQDGQSLPLDVELSWFDNDLGKVDWSKLKI</sequence>
<dbReference type="Proteomes" id="UP000527324">
    <property type="component" value="Unassembled WGS sequence"/>
</dbReference>
<dbReference type="EMBL" id="JACHOQ010000001">
    <property type="protein sequence ID" value="MBB5738625.1"/>
    <property type="molecule type" value="Genomic_DNA"/>
</dbReference>
<evidence type="ECO:0000313" key="1">
    <source>
        <dbReference type="EMBL" id="MBB5738625.1"/>
    </source>
</evidence>
<accession>A0A7W9F771</accession>
<gene>
    <name evidence="1" type="ORF">GGQ93_000316</name>
</gene>
<comment type="caution">
    <text evidence="1">The sequence shown here is derived from an EMBL/GenBank/DDBJ whole genome shotgun (WGS) entry which is preliminary data.</text>
</comment>
<proteinExistence type="predicted"/>
<evidence type="ECO:0000313" key="2">
    <source>
        <dbReference type="Proteomes" id="UP000527324"/>
    </source>
</evidence>
<name>A0A7W9F771_9CAUL</name>